<name>A0A927WL81_SELRU</name>
<gene>
    <name evidence="1" type="ORF">E7201_00780</name>
</gene>
<comment type="caution">
    <text evidence="1">The sequence shown here is derived from an EMBL/GenBank/DDBJ whole genome shotgun (WGS) entry which is preliminary data.</text>
</comment>
<dbReference type="InterPro" id="IPR006498">
    <property type="entry name" value="Tail_tube"/>
</dbReference>
<reference evidence="1" key="1">
    <citation type="submission" date="2019-04" db="EMBL/GenBank/DDBJ databases">
        <title>Evolution of Biomass-Degrading Anaerobic Consortia Revealed by Metagenomics.</title>
        <authorList>
            <person name="Peng X."/>
        </authorList>
    </citation>
    <scope>NUCLEOTIDE SEQUENCE</scope>
    <source>
        <strain evidence="1">SIG240</strain>
    </source>
</reference>
<dbReference type="AlphaFoldDB" id="A0A927WL81"/>
<accession>A0A927WL81</accession>
<evidence type="ECO:0000313" key="1">
    <source>
        <dbReference type="EMBL" id="MBE6091705.1"/>
    </source>
</evidence>
<sequence>MAVNKVPEMLQEARVYWDGEDNMIGIANVDLPELASSTTSITGVGLSGEVDAPVRGHFGSLELTLNWRTPHVTGLRMAGGNPVSLQIYGSIQNFDHGANDYVEDQIIVSLRGRAKAYAPGTFEAMNTSDSSNTIEVHYIKIEVNGQAIVEIDKYGYKTVINGIDLMAKTRRNIGMN</sequence>
<organism evidence="1 2">
    <name type="scientific">Selenomonas ruminantium</name>
    <dbReference type="NCBI Taxonomy" id="971"/>
    <lineage>
        <taxon>Bacteria</taxon>
        <taxon>Bacillati</taxon>
        <taxon>Bacillota</taxon>
        <taxon>Negativicutes</taxon>
        <taxon>Selenomonadales</taxon>
        <taxon>Selenomonadaceae</taxon>
        <taxon>Selenomonas</taxon>
    </lineage>
</organism>
<evidence type="ECO:0000313" key="2">
    <source>
        <dbReference type="Proteomes" id="UP000761380"/>
    </source>
</evidence>
<protein>
    <submittedName>
        <fullName evidence="1">Phage tail protein</fullName>
    </submittedName>
</protein>
<dbReference type="Proteomes" id="UP000761380">
    <property type="component" value="Unassembled WGS sequence"/>
</dbReference>
<dbReference type="EMBL" id="SVBY01000003">
    <property type="protein sequence ID" value="MBE6091705.1"/>
    <property type="molecule type" value="Genomic_DNA"/>
</dbReference>
<proteinExistence type="predicted"/>
<dbReference type="Pfam" id="PF04985">
    <property type="entry name" value="Phage_tube"/>
    <property type="match status" value="1"/>
</dbReference>